<evidence type="ECO:0000313" key="2">
    <source>
        <dbReference type="Proteomes" id="UP000597656"/>
    </source>
</evidence>
<reference evidence="2" key="1">
    <citation type="journal article" date="2019" name="Int. J. Syst. Evol. Microbiol.">
        <title>The Global Catalogue of Microorganisms (GCM) 10K type strain sequencing project: providing services to taxonomists for standard genome sequencing and annotation.</title>
        <authorList>
            <consortium name="The Broad Institute Genomics Platform"/>
            <consortium name="The Broad Institute Genome Sequencing Center for Infectious Disease"/>
            <person name="Wu L."/>
            <person name="Ma J."/>
        </authorList>
    </citation>
    <scope>NUCLEOTIDE SEQUENCE [LARGE SCALE GENOMIC DNA]</scope>
    <source>
        <strain evidence="2">CGMCC 4.7319</strain>
    </source>
</reference>
<organism evidence="1 2">
    <name type="scientific">Lentzea pudingi</name>
    <dbReference type="NCBI Taxonomy" id="1789439"/>
    <lineage>
        <taxon>Bacteria</taxon>
        <taxon>Bacillati</taxon>
        <taxon>Actinomycetota</taxon>
        <taxon>Actinomycetes</taxon>
        <taxon>Pseudonocardiales</taxon>
        <taxon>Pseudonocardiaceae</taxon>
        <taxon>Lentzea</taxon>
    </lineage>
</organism>
<dbReference type="InterPro" id="IPR036291">
    <property type="entry name" value="NAD(P)-bd_dom_sf"/>
</dbReference>
<comment type="caution">
    <text evidence="1">The sequence shown here is derived from an EMBL/GenBank/DDBJ whole genome shotgun (WGS) entry which is preliminary data.</text>
</comment>
<protein>
    <submittedName>
        <fullName evidence="1">Uncharacterized protein</fullName>
    </submittedName>
</protein>
<sequence>MRLLVTSASGHLGSAVVPELISAGHEVVGPACADTSAAAIEKLGPQARPGDLSVLAARSSGAINPLVARTSQLRDADHTIRHAQQGRLFGKVVSVP</sequence>
<keyword evidence="2" id="KW-1185">Reference proteome</keyword>
<gene>
    <name evidence="1" type="ORF">GCM10011609_33900</name>
</gene>
<dbReference type="EMBL" id="BMNC01000004">
    <property type="protein sequence ID" value="GGM93679.1"/>
    <property type="molecule type" value="Genomic_DNA"/>
</dbReference>
<dbReference type="Gene3D" id="3.40.50.720">
    <property type="entry name" value="NAD(P)-binding Rossmann-like Domain"/>
    <property type="match status" value="1"/>
</dbReference>
<dbReference type="Proteomes" id="UP000597656">
    <property type="component" value="Unassembled WGS sequence"/>
</dbReference>
<accession>A0ABQ2HXI9</accession>
<name>A0ABQ2HXI9_9PSEU</name>
<evidence type="ECO:0000313" key="1">
    <source>
        <dbReference type="EMBL" id="GGM93679.1"/>
    </source>
</evidence>
<dbReference type="SUPFAM" id="SSF51735">
    <property type="entry name" value="NAD(P)-binding Rossmann-fold domains"/>
    <property type="match status" value="1"/>
</dbReference>
<proteinExistence type="predicted"/>